<dbReference type="GO" id="GO:0005085">
    <property type="term" value="F:guanyl-nucleotide exchange factor activity"/>
    <property type="evidence" value="ECO:0007669"/>
    <property type="project" value="InterPro"/>
</dbReference>
<feature type="region of interest" description="Disordered" evidence="2">
    <location>
        <begin position="1"/>
        <end position="71"/>
    </location>
</feature>
<evidence type="ECO:0000259" key="3">
    <source>
        <dbReference type="PROSITE" id="PS50010"/>
    </source>
</evidence>
<dbReference type="PANTHER" id="PTHR16777:SF2">
    <property type="entry name" value="PROTEIN ECT2"/>
    <property type="match status" value="1"/>
</dbReference>
<feature type="region of interest" description="Disordered" evidence="2">
    <location>
        <begin position="539"/>
        <end position="570"/>
    </location>
</feature>
<keyword evidence="1" id="KW-0175">Coiled coil</keyword>
<dbReference type="Pfam" id="PF00621">
    <property type="entry name" value="RhoGEF"/>
    <property type="match status" value="1"/>
</dbReference>
<name>A0AAV0BJX0_PHAPC</name>
<dbReference type="Gene3D" id="1.20.900.10">
    <property type="entry name" value="Dbl homology (DH) domain"/>
    <property type="match status" value="1"/>
</dbReference>
<dbReference type="GO" id="GO:0000281">
    <property type="term" value="P:mitotic cytokinesis"/>
    <property type="evidence" value="ECO:0007669"/>
    <property type="project" value="TreeGrafter"/>
</dbReference>
<protein>
    <recommendedName>
        <fullName evidence="3">DH domain-containing protein</fullName>
    </recommendedName>
</protein>
<feature type="compositionally biased region" description="Polar residues" evidence="2">
    <location>
        <begin position="1210"/>
        <end position="1220"/>
    </location>
</feature>
<evidence type="ECO:0000313" key="4">
    <source>
        <dbReference type="EMBL" id="CAH7687612.1"/>
    </source>
</evidence>
<feature type="compositionally biased region" description="Basic and acidic residues" evidence="2">
    <location>
        <begin position="1054"/>
        <end position="1068"/>
    </location>
</feature>
<evidence type="ECO:0000256" key="2">
    <source>
        <dbReference type="SAM" id="MobiDB-lite"/>
    </source>
</evidence>
<dbReference type="InterPro" id="IPR000219">
    <property type="entry name" value="DH_dom"/>
</dbReference>
<feature type="coiled-coil region" evidence="1">
    <location>
        <begin position="1303"/>
        <end position="1330"/>
    </location>
</feature>
<comment type="caution">
    <text evidence="4">The sequence shown here is derived from an EMBL/GenBank/DDBJ whole genome shotgun (WGS) entry which is preliminary data.</text>
</comment>
<feature type="compositionally biased region" description="Basic and acidic residues" evidence="2">
    <location>
        <begin position="1099"/>
        <end position="1116"/>
    </location>
</feature>
<feature type="region of interest" description="Disordered" evidence="2">
    <location>
        <begin position="872"/>
        <end position="1143"/>
    </location>
</feature>
<feature type="compositionally biased region" description="Low complexity" evidence="2">
    <location>
        <begin position="545"/>
        <end position="555"/>
    </location>
</feature>
<feature type="compositionally biased region" description="Low complexity" evidence="2">
    <location>
        <begin position="30"/>
        <end position="41"/>
    </location>
</feature>
<dbReference type="InterPro" id="IPR026817">
    <property type="entry name" value="Ect2"/>
</dbReference>
<feature type="compositionally biased region" description="Basic and acidic residues" evidence="2">
    <location>
        <begin position="1131"/>
        <end position="1143"/>
    </location>
</feature>
<feature type="domain" description="DH" evidence="3">
    <location>
        <begin position="175"/>
        <end position="302"/>
    </location>
</feature>
<dbReference type="PROSITE" id="PS50010">
    <property type="entry name" value="DH_2"/>
    <property type="match status" value="1"/>
</dbReference>
<dbReference type="InterPro" id="IPR035899">
    <property type="entry name" value="DBL_dom_sf"/>
</dbReference>
<feature type="region of interest" description="Disordered" evidence="2">
    <location>
        <begin position="759"/>
        <end position="856"/>
    </location>
</feature>
<accession>A0AAV0BJX0</accession>
<dbReference type="GO" id="GO:2000431">
    <property type="term" value="P:regulation of cytokinesis, actomyosin contractile ring assembly"/>
    <property type="evidence" value="ECO:0007669"/>
    <property type="project" value="InterPro"/>
</dbReference>
<dbReference type="GO" id="GO:0005938">
    <property type="term" value="C:cell cortex"/>
    <property type="evidence" value="ECO:0007669"/>
    <property type="project" value="TreeGrafter"/>
</dbReference>
<feature type="region of interest" description="Disordered" evidence="2">
    <location>
        <begin position="1210"/>
        <end position="1241"/>
    </location>
</feature>
<sequence>MDHSIIYRRSSASPNPSHLIRHQGSSSTGQQPSRQRPVSSSTNPTQPSSGPANSTGQSSENQQNISSKHSISQINQLPPLLTSSSPHDVLPPAIRSTLVDVVVEGMGGGNESGQGWQVPPELVFFLRSLGERLDPFSPTNPQNRSSSVSGSVAHTKSLTAALNHATLRPNTDQRALQALFTELVATEKTYLKRINALNQSYAIPLRQFSKSSSTKIIDKYEATSMFGKIEYIVKANQSLLPVLEACLKSLIEGRTDWSDRLCEELEKIQKPYRDYLAGYDSIKDTEQRLLKKSEGFRQFCERTKEAMYDDGMGRKMSSDDPARANLLSCISTCNWIAVCELDSHLIKAATMWGLSRSIEHFPAILVKHGRYFIDSIDVLDIIPDTPSPSALHCTLFLFNDTIVIAKKPANGHLSGKVLAGLDDLDRLVAAMKKSKSTTSSLNSVVSGGTDFLAKSLGGSSHHSTPTKLKKGSMRFKGMVDVHDVIVTNEPGQVTAGGASEVSFDLYLDRTPQDVSERWSDRPHRHYVVCPPPIPPLLVGHERSHSLSSHPASSASHLHHQQSHSLSSKLSHQGSISSQIIACLAERDRFLDNLRRSQALVKAADDRSTVMRTKFLQDTDGPAGVIDSFWNLYDKQTYILEQRKHKVVLQLVGTDVVDPLQFNPEPMDVSLPPLMIIRANFNDPDDPDCIVKVRWKPNYSFPHISYVPRDDRLGNELEEEIVVSAANLNSLIVRIIESFRIADPPPPRSIGNQIFNGSSQQQQIYGSNYPPTSPSRGFRNKSGSLTEVGPGLPHRLFGSHHGNSNINRAKSVTSQASAASTSSRSNPLALRQTNASNTRSPGGPVWYRNGLGSMGVMPEEDEDRTAIIEPKAEVKAIKNSESNPSLYDGSGPGEESSSPLGDTLKGRGIKRNKVKDTNSEEENERDHWAFDSESRSSVSGLSSCDEGDEDEYERRELRDNCGRDRKFETEELERRTTKRSLIGPRQIRQSVSPVATTPTRAQSEPPDQKENQPIDLIGKRHWLPASKPESQRNQSESRKVSGSSIGKRSRSVDSFQERKLNDEESERIKRVAGTDGSGRISPLVVKRKSTTATNLNKGNCGDDRQSSNERRREERRILNNRKSNLKSTDPISKVRDNSGKSKEVDQTIHSDNIHELLMEEVEGNNDLVKKKQKKQQFYVCDMKEKIKRLRSDLKKMRSLVDSMCNERHQASANQNNNQGYSDNLKVGGPMHSSSIPRSPRKLQLSKVANQSGPSNQIGRDGESKENIIKRNKLMETIEGGLEGLNQDLTTVENKNDKIINIEENKVLKTLKDSLEAENNQLYEAFNEELDKMYKDVLLPPGEAINSLIEELKKVSEERGKLITMLGSTKRKLELEVAKSECFEQMLRDSSLLT</sequence>
<dbReference type="Proteomes" id="UP001153365">
    <property type="component" value="Unassembled WGS sequence"/>
</dbReference>
<dbReference type="GO" id="GO:0005634">
    <property type="term" value="C:nucleus"/>
    <property type="evidence" value="ECO:0007669"/>
    <property type="project" value="InterPro"/>
</dbReference>
<reference evidence="4" key="1">
    <citation type="submission" date="2022-06" db="EMBL/GenBank/DDBJ databases">
        <authorList>
            <consortium name="SYNGENTA / RWTH Aachen University"/>
        </authorList>
    </citation>
    <scope>NUCLEOTIDE SEQUENCE</scope>
</reference>
<dbReference type="PANTHER" id="PTHR16777">
    <property type="entry name" value="PROTEIN ECT2"/>
    <property type="match status" value="1"/>
</dbReference>
<dbReference type="SUPFAM" id="SSF48065">
    <property type="entry name" value="DBL homology domain (DH-domain)"/>
    <property type="match status" value="1"/>
</dbReference>
<keyword evidence="5" id="KW-1185">Reference proteome</keyword>
<gene>
    <name evidence="4" type="ORF">PPACK8108_LOCUS22423</name>
</gene>
<evidence type="ECO:0000313" key="5">
    <source>
        <dbReference type="Proteomes" id="UP001153365"/>
    </source>
</evidence>
<dbReference type="GO" id="GO:0005096">
    <property type="term" value="F:GTPase activator activity"/>
    <property type="evidence" value="ECO:0007669"/>
    <property type="project" value="InterPro"/>
</dbReference>
<evidence type="ECO:0000256" key="1">
    <source>
        <dbReference type="SAM" id="Coils"/>
    </source>
</evidence>
<feature type="compositionally biased region" description="Polar residues" evidence="2">
    <location>
        <begin position="830"/>
        <end position="839"/>
    </location>
</feature>
<feature type="compositionally biased region" description="Polar residues" evidence="2">
    <location>
        <begin position="986"/>
        <end position="1001"/>
    </location>
</feature>
<feature type="compositionally biased region" description="Polar residues" evidence="2">
    <location>
        <begin position="759"/>
        <end position="769"/>
    </location>
</feature>
<feature type="compositionally biased region" description="Polar residues" evidence="2">
    <location>
        <begin position="1119"/>
        <end position="1129"/>
    </location>
</feature>
<proteinExistence type="predicted"/>
<organism evidence="4 5">
    <name type="scientific">Phakopsora pachyrhizi</name>
    <name type="common">Asian soybean rust disease fungus</name>
    <dbReference type="NCBI Taxonomy" id="170000"/>
    <lineage>
        <taxon>Eukaryota</taxon>
        <taxon>Fungi</taxon>
        <taxon>Dikarya</taxon>
        <taxon>Basidiomycota</taxon>
        <taxon>Pucciniomycotina</taxon>
        <taxon>Pucciniomycetes</taxon>
        <taxon>Pucciniales</taxon>
        <taxon>Phakopsoraceae</taxon>
        <taxon>Phakopsora</taxon>
    </lineage>
</organism>
<feature type="compositionally biased region" description="Basic and acidic residues" evidence="2">
    <location>
        <begin position="913"/>
        <end position="933"/>
    </location>
</feature>
<feature type="compositionally biased region" description="Polar residues" evidence="2">
    <location>
        <begin position="42"/>
        <end position="71"/>
    </location>
</feature>
<feature type="compositionally biased region" description="Low complexity" evidence="2">
    <location>
        <begin position="808"/>
        <end position="824"/>
    </location>
</feature>
<dbReference type="EMBL" id="CALTRL010005889">
    <property type="protein sequence ID" value="CAH7687612.1"/>
    <property type="molecule type" value="Genomic_DNA"/>
</dbReference>
<feature type="compositionally biased region" description="Basic and acidic residues" evidence="2">
    <location>
        <begin position="951"/>
        <end position="974"/>
    </location>
</feature>